<feature type="signal peptide" evidence="1">
    <location>
        <begin position="1"/>
        <end position="27"/>
    </location>
</feature>
<dbReference type="EMBL" id="SRPG01000180">
    <property type="protein sequence ID" value="TGN53833.1"/>
    <property type="molecule type" value="Genomic_DNA"/>
</dbReference>
<evidence type="ECO:0000256" key="1">
    <source>
        <dbReference type="SAM" id="SignalP"/>
    </source>
</evidence>
<proteinExistence type="predicted"/>
<protein>
    <submittedName>
        <fullName evidence="2">Uncharacterized protein</fullName>
    </submittedName>
</protein>
<dbReference type="AlphaFoldDB" id="A0A4Z1CF92"/>
<dbReference type="Proteomes" id="UP000297972">
    <property type="component" value="Unassembled WGS sequence"/>
</dbReference>
<feature type="chain" id="PRO_5021331271" evidence="1">
    <location>
        <begin position="28"/>
        <end position="148"/>
    </location>
</feature>
<keyword evidence="3" id="KW-1185">Reference proteome</keyword>
<sequence>MGREKFMSSRMYLLVGCFMAGITPMRAANAQDMNVEALHTAFVEECGLHLGSESACGCIFERLNRNSGFEYTDDQIQRIAEVFGAGSITAGQTLLKQSGDPSDADLAPKLHLAEYAFNPCLNPEKFEEMGLPPGMSNEEAASFGLIEE</sequence>
<comment type="caution">
    <text evidence="2">The sequence shown here is derived from an EMBL/GenBank/DDBJ whole genome shotgun (WGS) entry which is preliminary data.</text>
</comment>
<keyword evidence="1" id="KW-0732">Signal</keyword>
<name>A0A4Z1CF92_9RHOB</name>
<accession>A0A4Z1CF92</accession>
<gene>
    <name evidence="2" type="ORF">E4L95_15855</name>
</gene>
<evidence type="ECO:0000313" key="3">
    <source>
        <dbReference type="Proteomes" id="UP000297972"/>
    </source>
</evidence>
<evidence type="ECO:0000313" key="2">
    <source>
        <dbReference type="EMBL" id="TGN53833.1"/>
    </source>
</evidence>
<reference evidence="2 3" key="1">
    <citation type="submission" date="2019-03" db="EMBL/GenBank/DDBJ databases">
        <authorList>
            <person name="Li J."/>
        </authorList>
    </citation>
    <scope>NUCLEOTIDE SEQUENCE [LARGE SCALE GENOMIC DNA]</scope>
    <source>
        <strain evidence="2 3">3058</strain>
    </source>
</reference>
<organism evidence="2 3">
    <name type="scientific">Paracoccus liaowanqingii</name>
    <dbReference type="NCBI Taxonomy" id="2560053"/>
    <lineage>
        <taxon>Bacteria</taxon>
        <taxon>Pseudomonadati</taxon>
        <taxon>Pseudomonadota</taxon>
        <taxon>Alphaproteobacteria</taxon>
        <taxon>Rhodobacterales</taxon>
        <taxon>Paracoccaceae</taxon>
        <taxon>Paracoccus</taxon>
    </lineage>
</organism>